<dbReference type="PATRIC" id="fig|1423813.3.peg.323"/>
<dbReference type="EMBL" id="AYYY01000061">
    <property type="protein sequence ID" value="KRM60832.1"/>
    <property type="molecule type" value="Genomic_DNA"/>
</dbReference>
<name>A0A0R2A1I4_9LACO</name>
<evidence type="ECO:0000313" key="2">
    <source>
        <dbReference type="Proteomes" id="UP000051733"/>
    </source>
</evidence>
<dbReference type="InterPro" id="IPR012349">
    <property type="entry name" value="Split_barrel_FMN-bd"/>
</dbReference>
<reference evidence="1 2" key="1">
    <citation type="journal article" date="2015" name="Genome Announc.">
        <title>Expanding the biotechnology potential of lactobacilli through comparative genomics of 213 strains and associated genera.</title>
        <authorList>
            <person name="Sun Z."/>
            <person name="Harris H.M."/>
            <person name="McCann A."/>
            <person name="Guo C."/>
            <person name="Argimon S."/>
            <person name="Zhang W."/>
            <person name="Yang X."/>
            <person name="Jeffery I.B."/>
            <person name="Cooney J.C."/>
            <person name="Kagawa T.F."/>
            <person name="Liu W."/>
            <person name="Song Y."/>
            <person name="Salvetti E."/>
            <person name="Wrobel A."/>
            <person name="Rasinkangas P."/>
            <person name="Parkhill J."/>
            <person name="Rea M.C."/>
            <person name="O'Sullivan O."/>
            <person name="Ritari J."/>
            <person name="Douillard F.P."/>
            <person name="Paul Ross R."/>
            <person name="Yang R."/>
            <person name="Briner A.E."/>
            <person name="Felis G.E."/>
            <person name="de Vos W.M."/>
            <person name="Barrangou R."/>
            <person name="Klaenhammer T.R."/>
            <person name="Caufield P.W."/>
            <person name="Cui Y."/>
            <person name="Zhang H."/>
            <person name="O'Toole P.W."/>
        </authorList>
    </citation>
    <scope>NUCLEOTIDE SEQUENCE [LARGE SCALE GENOMIC DNA]</scope>
    <source>
        <strain evidence="1 2">DSM 20634</strain>
    </source>
</reference>
<keyword evidence="2" id="KW-1185">Reference proteome</keyword>
<accession>A0A0R2A1I4</accession>
<sequence length="132" mass="14571">MLVFGLGKGTNAAKQLMNHGVGSANVVAPKYHELVEYAGDHHGQDKLGGGRVPYDILDDSHVPILKQASVVLVFHVEHYEVVGGYVNFTATIDKRFAQENLLEDPNQIGHELDTLHYFGIDHDLVKRAIEAE</sequence>
<comment type="caution">
    <text evidence="1">The sequence shown here is derived from an EMBL/GenBank/DDBJ whole genome shotgun (WGS) entry which is preliminary data.</text>
</comment>
<protein>
    <submittedName>
        <fullName evidence="1">Uncharacterized protein</fullName>
    </submittedName>
</protein>
<evidence type="ECO:0000313" key="1">
    <source>
        <dbReference type="EMBL" id="KRM60832.1"/>
    </source>
</evidence>
<gene>
    <name evidence="1" type="ORF">FC26_GL000314</name>
</gene>
<dbReference type="SUPFAM" id="SSF50475">
    <property type="entry name" value="FMN-binding split barrel"/>
    <property type="match status" value="1"/>
</dbReference>
<dbReference type="Gene3D" id="2.30.110.10">
    <property type="entry name" value="Electron Transport, Fmn-binding Protein, Chain A"/>
    <property type="match status" value="1"/>
</dbReference>
<dbReference type="Proteomes" id="UP000051733">
    <property type="component" value="Unassembled WGS sequence"/>
</dbReference>
<organism evidence="1 2">
    <name type="scientific">Paucilactobacillus vaccinostercus DSM 20634</name>
    <dbReference type="NCBI Taxonomy" id="1423813"/>
    <lineage>
        <taxon>Bacteria</taxon>
        <taxon>Bacillati</taxon>
        <taxon>Bacillota</taxon>
        <taxon>Bacilli</taxon>
        <taxon>Lactobacillales</taxon>
        <taxon>Lactobacillaceae</taxon>
        <taxon>Paucilactobacillus</taxon>
    </lineage>
</organism>
<dbReference type="AlphaFoldDB" id="A0A0R2A1I4"/>
<dbReference type="STRING" id="1423813.FC26_GL000314"/>
<proteinExistence type="predicted"/>